<reference evidence="3" key="1">
    <citation type="submission" date="2022-10" db="EMBL/GenBank/DDBJ databases">
        <title>Comparative genomics and taxonomic characterization of three novel marine species of genus Reichenbachiella exhibiting antioxidant and polysaccharide degradation activities.</title>
        <authorList>
            <person name="Muhammad N."/>
            <person name="Lee Y.-J."/>
            <person name="Ko J."/>
            <person name="Kim S.-G."/>
        </authorList>
    </citation>
    <scope>NUCLEOTIDE SEQUENCE</scope>
    <source>
        <strain evidence="3">Wsw4-B4</strain>
    </source>
</reference>
<feature type="region of interest" description="Disordered" evidence="1">
    <location>
        <begin position="125"/>
        <end position="180"/>
    </location>
</feature>
<keyword evidence="4" id="KW-1185">Reference proteome</keyword>
<protein>
    <submittedName>
        <fullName evidence="3">Uncharacterized protein</fullName>
    </submittedName>
</protein>
<feature type="compositionally biased region" description="Basic and acidic residues" evidence="1">
    <location>
        <begin position="125"/>
        <end position="179"/>
    </location>
</feature>
<evidence type="ECO:0000313" key="4">
    <source>
        <dbReference type="Proteomes" id="UP001062165"/>
    </source>
</evidence>
<evidence type="ECO:0000256" key="2">
    <source>
        <dbReference type="SAM" id="SignalP"/>
    </source>
</evidence>
<feature type="signal peptide" evidence="2">
    <location>
        <begin position="1"/>
        <end position="21"/>
    </location>
</feature>
<organism evidence="3 4">
    <name type="scientific">Reichenbachiella carrageenanivorans</name>
    <dbReference type="NCBI Taxonomy" id="2979869"/>
    <lineage>
        <taxon>Bacteria</taxon>
        <taxon>Pseudomonadati</taxon>
        <taxon>Bacteroidota</taxon>
        <taxon>Cytophagia</taxon>
        <taxon>Cytophagales</taxon>
        <taxon>Reichenbachiellaceae</taxon>
        <taxon>Reichenbachiella</taxon>
    </lineage>
</organism>
<accession>A0ABY6D119</accession>
<name>A0ABY6D119_9BACT</name>
<dbReference type="EMBL" id="CP106735">
    <property type="protein sequence ID" value="UXX78768.1"/>
    <property type="molecule type" value="Genomic_DNA"/>
</dbReference>
<evidence type="ECO:0000313" key="3">
    <source>
        <dbReference type="EMBL" id="UXX78768.1"/>
    </source>
</evidence>
<gene>
    <name evidence="3" type="ORF">N7E81_15525</name>
</gene>
<dbReference type="Proteomes" id="UP001062165">
    <property type="component" value="Chromosome"/>
</dbReference>
<feature type="chain" id="PRO_5047469657" evidence="2">
    <location>
        <begin position="22"/>
        <end position="467"/>
    </location>
</feature>
<dbReference type="RefSeq" id="WP_263050512.1">
    <property type="nucleotide sequence ID" value="NZ_CP106735.1"/>
</dbReference>
<proteinExistence type="predicted"/>
<sequence length="467" mass="54406">MKIKHLIVASLISIQSAGAWAQDISPSKMERDLKIAEDVVSSLIKGESDDGRFYSASPQASYIPGFGVMIDINSTGKFYSNHFDSDFNFEFTFNNQDFKIDVGDLAELEMQAELLARQAEEIERQSERMARENERMAREHQQNLEQRERELEREREKLEQKHEKAHERHEEERHQHEAEAVENYDDEYTYRYSYNHTDTRGNEEERNRYVSRSYQKDFNDLKPIYKNVMTTFLLEYADLIGQLEDREQIMLVVKSEPQAFTSIPFGGADESAKFSAAVTRKQIADYKTGKISQAAFKSSIYYVETKGSDKKAADLELFASILQRLYKTDLATTYYTSTPILYEQLKNFGVIYKMQMYSSNPVSRDYYSMPTLKEGHLSREERDLKVKEMYPKFINELKQNILDYGKTIKSLQPNESILFQIRMSECNSCDLPEEINVLVKNQILQDLDAGKINESKALEQIKVKEVR</sequence>
<evidence type="ECO:0000256" key="1">
    <source>
        <dbReference type="SAM" id="MobiDB-lite"/>
    </source>
</evidence>
<keyword evidence="2" id="KW-0732">Signal</keyword>